<evidence type="ECO:0000256" key="6">
    <source>
        <dbReference type="SAM" id="Phobius"/>
    </source>
</evidence>
<feature type="region of interest" description="Disordered" evidence="5">
    <location>
        <begin position="109"/>
        <end position="129"/>
    </location>
</feature>
<sequence>MGEPSQDNPPKEEPPPEQPPIEPPDTCTKVETKIEIEEVVLNPAILGQPPPDQIPRNPYNQNPYQQNPYQQNPYQQNQPNQNYYYHDPSYNQRQTPAYQQQVGGQNVYVSGDPNYPPPDVSRGQGAYRANYPGQGDDYREYRDMGIFTDTFSSVKIRNRFVQRVYTILSVQLFFTFLVVLLITFVWALRVFVFQYFLILLILGTVIVLITMIALVCCVNLRRSFPTNFILLGLLTVGMTIMIAPSVALTHPLVILAATGTTAGVCILVSIFACQTSWDVTGCGMCFCILTLVLLLYGIVITILALAGINLPILHIVYSALAVLIFCLWLMYDTQMIMGGRRIELSPEEYIFGALTLYVDVIVIFINLMSLYNQCLGGE</sequence>
<keyword evidence="3 6" id="KW-1133">Transmembrane helix</keyword>
<evidence type="ECO:0000256" key="4">
    <source>
        <dbReference type="ARBA" id="ARBA00023136"/>
    </source>
</evidence>
<feature type="compositionally biased region" description="Low complexity" evidence="5">
    <location>
        <begin position="57"/>
        <end position="85"/>
    </location>
</feature>
<organism evidence="7 8">
    <name type="scientific">Zophobas morio</name>
    <dbReference type="NCBI Taxonomy" id="2755281"/>
    <lineage>
        <taxon>Eukaryota</taxon>
        <taxon>Metazoa</taxon>
        <taxon>Ecdysozoa</taxon>
        <taxon>Arthropoda</taxon>
        <taxon>Hexapoda</taxon>
        <taxon>Insecta</taxon>
        <taxon>Pterygota</taxon>
        <taxon>Neoptera</taxon>
        <taxon>Endopterygota</taxon>
        <taxon>Coleoptera</taxon>
        <taxon>Polyphaga</taxon>
        <taxon>Cucujiformia</taxon>
        <taxon>Tenebrionidae</taxon>
        <taxon>Zophobas</taxon>
    </lineage>
</organism>
<feature type="region of interest" description="Disordered" evidence="5">
    <location>
        <begin position="41"/>
        <end position="86"/>
    </location>
</feature>
<dbReference type="EMBL" id="JALNTZ010000004">
    <property type="protein sequence ID" value="KAJ3656879.1"/>
    <property type="molecule type" value="Genomic_DNA"/>
</dbReference>
<keyword evidence="8" id="KW-1185">Reference proteome</keyword>
<protein>
    <submittedName>
        <fullName evidence="7">Uncharacterized protein</fullName>
    </submittedName>
</protein>
<dbReference type="GO" id="GO:0005794">
    <property type="term" value="C:Golgi apparatus"/>
    <property type="evidence" value="ECO:0007669"/>
    <property type="project" value="TreeGrafter"/>
</dbReference>
<comment type="subcellular location">
    <subcellularLocation>
        <location evidence="1">Membrane</location>
        <topology evidence="1">Multi-pass membrane protein</topology>
    </subcellularLocation>
</comment>
<evidence type="ECO:0000313" key="7">
    <source>
        <dbReference type="EMBL" id="KAJ3656879.1"/>
    </source>
</evidence>
<gene>
    <name evidence="7" type="ORF">Zmor_015924</name>
</gene>
<feature type="transmembrane region" description="Helical" evidence="6">
    <location>
        <begin position="253"/>
        <end position="273"/>
    </location>
</feature>
<dbReference type="GO" id="GO:2001234">
    <property type="term" value="P:negative regulation of apoptotic signaling pathway"/>
    <property type="evidence" value="ECO:0007669"/>
    <property type="project" value="TreeGrafter"/>
</dbReference>
<keyword evidence="2 6" id="KW-0812">Transmembrane</keyword>
<feature type="transmembrane region" description="Helical" evidence="6">
    <location>
        <begin position="228"/>
        <end position="247"/>
    </location>
</feature>
<feature type="transmembrane region" description="Helical" evidence="6">
    <location>
        <begin position="312"/>
        <end position="331"/>
    </location>
</feature>
<evidence type="ECO:0000256" key="3">
    <source>
        <dbReference type="ARBA" id="ARBA00022989"/>
    </source>
</evidence>
<evidence type="ECO:0000313" key="8">
    <source>
        <dbReference type="Proteomes" id="UP001168821"/>
    </source>
</evidence>
<evidence type="ECO:0000256" key="2">
    <source>
        <dbReference type="ARBA" id="ARBA00022692"/>
    </source>
</evidence>
<accession>A0AA38IP93</accession>
<dbReference type="GO" id="GO:0016020">
    <property type="term" value="C:membrane"/>
    <property type="evidence" value="ECO:0007669"/>
    <property type="project" value="UniProtKB-SubCell"/>
</dbReference>
<feature type="transmembrane region" description="Helical" evidence="6">
    <location>
        <begin position="164"/>
        <end position="187"/>
    </location>
</feature>
<dbReference type="PANTHER" id="PTHR23291">
    <property type="entry name" value="BAX INHIBITOR-RELATED"/>
    <property type="match status" value="1"/>
</dbReference>
<name>A0AA38IP93_9CUCU</name>
<feature type="region of interest" description="Disordered" evidence="5">
    <location>
        <begin position="1"/>
        <end position="26"/>
    </location>
</feature>
<reference evidence="7" key="1">
    <citation type="journal article" date="2023" name="G3 (Bethesda)">
        <title>Whole genome assemblies of Zophobas morio and Tenebrio molitor.</title>
        <authorList>
            <person name="Kaur S."/>
            <person name="Stinson S.A."/>
            <person name="diCenzo G.C."/>
        </authorList>
    </citation>
    <scope>NUCLEOTIDE SEQUENCE</scope>
    <source>
        <strain evidence="7">QUZm001</strain>
    </source>
</reference>
<dbReference type="Pfam" id="PF01027">
    <property type="entry name" value="Bax1-I"/>
    <property type="match status" value="1"/>
</dbReference>
<dbReference type="PANTHER" id="PTHR23291:SF127">
    <property type="entry name" value="PROTEIN LIFEGUARD 1-LIKE"/>
    <property type="match status" value="1"/>
</dbReference>
<evidence type="ECO:0000256" key="5">
    <source>
        <dbReference type="SAM" id="MobiDB-lite"/>
    </source>
</evidence>
<proteinExistence type="predicted"/>
<feature type="transmembrane region" description="Helical" evidence="6">
    <location>
        <begin position="285"/>
        <end position="306"/>
    </location>
</feature>
<dbReference type="Proteomes" id="UP001168821">
    <property type="component" value="Unassembled WGS sequence"/>
</dbReference>
<evidence type="ECO:0000256" key="1">
    <source>
        <dbReference type="ARBA" id="ARBA00004141"/>
    </source>
</evidence>
<feature type="transmembrane region" description="Helical" evidence="6">
    <location>
        <begin position="193"/>
        <end position="216"/>
    </location>
</feature>
<dbReference type="GO" id="GO:0005783">
    <property type="term" value="C:endoplasmic reticulum"/>
    <property type="evidence" value="ECO:0007669"/>
    <property type="project" value="TreeGrafter"/>
</dbReference>
<comment type="caution">
    <text evidence="7">The sequence shown here is derived from an EMBL/GenBank/DDBJ whole genome shotgun (WGS) entry which is preliminary data.</text>
</comment>
<dbReference type="CDD" id="cd10428">
    <property type="entry name" value="LFG_like"/>
    <property type="match status" value="1"/>
</dbReference>
<dbReference type="AlphaFoldDB" id="A0AA38IP93"/>
<dbReference type="InterPro" id="IPR006214">
    <property type="entry name" value="Bax_inhibitor_1-related"/>
</dbReference>
<keyword evidence="4 6" id="KW-0472">Membrane</keyword>
<feature type="transmembrane region" description="Helical" evidence="6">
    <location>
        <begin position="351"/>
        <end position="371"/>
    </location>
</feature>